<dbReference type="Gene3D" id="3.30.70.100">
    <property type="match status" value="1"/>
</dbReference>
<dbReference type="Proteomes" id="UP001157167">
    <property type="component" value="Unassembled WGS sequence"/>
</dbReference>
<evidence type="ECO:0000313" key="1">
    <source>
        <dbReference type="EMBL" id="GLT23427.1"/>
    </source>
</evidence>
<gene>
    <name evidence="1" type="ORF">GCM10007933_28930</name>
</gene>
<reference evidence="2" key="1">
    <citation type="journal article" date="2019" name="Int. J. Syst. Evol. Microbiol.">
        <title>The Global Catalogue of Microorganisms (GCM) 10K type strain sequencing project: providing services to taxonomists for standard genome sequencing and annotation.</title>
        <authorList>
            <consortium name="The Broad Institute Genomics Platform"/>
            <consortium name="The Broad Institute Genome Sequencing Center for Infectious Disease"/>
            <person name="Wu L."/>
            <person name="Ma J."/>
        </authorList>
    </citation>
    <scope>NUCLEOTIDE SEQUENCE [LARGE SCALE GENOMIC DNA]</scope>
    <source>
        <strain evidence="2">NBRC 102407</strain>
    </source>
</reference>
<organism evidence="1 2">
    <name type="scientific">Zoogloea oryzae</name>
    <dbReference type="NCBI Taxonomy" id="310767"/>
    <lineage>
        <taxon>Bacteria</taxon>
        <taxon>Pseudomonadati</taxon>
        <taxon>Pseudomonadota</taxon>
        <taxon>Betaproteobacteria</taxon>
        <taxon>Rhodocyclales</taxon>
        <taxon>Zoogloeaceae</taxon>
        <taxon>Zoogloea</taxon>
    </lineage>
</organism>
<protein>
    <recommendedName>
        <fullName evidence="3">Antibiotic biosynthesis monooxygenase</fullName>
    </recommendedName>
</protein>
<accession>A0ABQ6FFN0</accession>
<dbReference type="InterPro" id="IPR011008">
    <property type="entry name" value="Dimeric_a/b-barrel"/>
</dbReference>
<keyword evidence="2" id="KW-1185">Reference proteome</keyword>
<dbReference type="EMBL" id="BSPX01000047">
    <property type="protein sequence ID" value="GLT23427.1"/>
    <property type="molecule type" value="Genomic_DNA"/>
</dbReference>
<proteinExistence type="predicted"/>
<evidence type="ECO:0008006" key="3">
    <source>
        <dbReference type="Google" id="ProtNLM"/>
    </source>
</evidence>
<sequence length="112" mass="12299">MYTSTFVFKAGAFDDAFHRLDQAIATAARSIPGYLGETSWENPQSGQIANVYYWDSLEALRALVDHPLHREAKARQANWLDGYHVTISQVLRTYGDGKLGPLPGAASEAAQS</sequence>
<comment type="caution">
    <text evidence="1">The sequence shown here is derived from an EMBL/GenBank/DDBJ whole genome shotgun (WGS) entry which is preliminary data.</text>
</comment>
<name>A0ABQ6FFN0_9RHOO</name>
<evidence type="ECO:0000313" key="2">
    <source>
        <dbReference type="Proteomes" id="UP001157167"/>
    </source>
</evidence>
<dbReference type="RefSeq" id="WP_284188633.1">
    <property type="nucleotide sequence ID" value="NZ_BSPX01000047.1"/>
</dbReference>
<dbReference type="SUPFAM" id="SSF54909">
    <property type="entry name" value="Dimeric alpha+beta barrel"/>
    <property type="match status" value="1"/>
</dbReference>